<evidence type="ECO:0000313" key="3">
    <source>
        <dbReference type="Proteomes" id="UP000323067"/>
    </source>
</evidence>
<evidence type="ECO:0000313" key="2">
    <source>
        <dbReference type="EMBL" id="ATY63614.1"/>
    </source>
</evidence>
<dbReference type="EMBL" id="CP023324">
    <property type="protein sequence ID" value="ATY63614.1"/>
    <property type="molecule type" value="Genomic_DNA"/>
</dbReference>
<feature type="compositionally biased region" description="Basic and acidic residues" evidence="1">
    <location>
        <begin position="230"/>
        <end position="245"/>
    </location>
</feature>
<dbReference type="VEuPathDB" id="FungiDB:CCM_06839"/>
<dbReference type="OrthoDB" id="4867733at2759"/>
<dbReference type="VEuPathDB" id="FungiDB:A9K55_008069"/>
<organism evidence="2 3">
    <name type="scientific">Cordyceps militaris</name>
    <name type="common">Caterpillar fungus</name>
    <name type="synonym">Clavaria militaris</name>
    <dbReference type="NCBI Taxonomy" id="73501"/>
    <lineage>
        <taxon>Eukaryota</taxon>
        <taxon>Fungi</taxon>
        <taxon>Dikarya</taxon>
        <taxon>Ascomycota</taxon>
        <taxon>Pezizomycotina</taxon>
        <taxon>Sordariomycetes</taxon>
        <taxon>Hypocreomycetidae</taxon>
        <taxon>Hypocreales</taxon>
        <taxon>Cordycipitaceae</taxon>
        <taxon>Cordyceps</taxon>
    </lineage>
</organism>
<gene>
    <name evidence="2" type="ORF">A9K55_008069</name>
</gene>
<dbReference type="AlphaFoldDB" id="A0A2H4SKH9"/>
<feature type="region of interest" description="Disordered" evidence="1">
    <location>
        <begin position="206"/>
        <end position="256"/>
    </location>
</feature>
<feature type="region of interest" description="Disordered" evidence="1">
    <location>
        <begin position="280"/>
        <end position="340"/>
    </location>
</feature>
<dbReference type="Proteomes" id="UP000323067">
    <property type="component" value="Chromosome vii"/>
</dbReference>
<accession>A0A2H4SKH9</accession>
<reference evidence="2 3" key="1">
    <citation type="journal article" date="2017" name="BMC Genomics">
        <title>Chromosome level assembly and secondary metabolite potential of the parasitic fungus Cordyceps militaris.</title>
        <authorList>
            <person name="Kramer G.J."/>
            <person name="Nodwell J.R."/>
        </authorList>
    </citation>
    <scope>NUCLEOTIDE SEQUENCE [LARGE SCALE GENOMIC DNA]</scope>
    <source>
        <strain evidence="2 3">ATCC 34164</strain>
    </source>
</reference>
<feature type="compositionally biased region" description="Low complexity" evidence="1">
    <location>
        <begin position="330"/>
        <end position="340"/>
    </location>
</feature>
<name>A0A2H4SKH9_CORMI</name>
<sequence length="553" mass="61359">MGGPRGGSIPLPRISGFSEDFFYKSKLKPEDEHLMSGMLARNRFQKGNRAARSYANLVVLFRMLLFYTPLKHHPHFWGWVAQDWGISTAGSQKIVSNVANLYSDARYAALGVNAQRVSLLVRLVDEWLLIRPRPEIAYYEDVDEATLQSRRSAWLNIRDYHVDMLMDSKLPACLVGVDPPEKMVTSLWEPDPEVAALLKETKTTRKPKHVLHKVGTPKSPAPQAWLPGPEMERKRKVSPSEREIVEIDESEPASAGSGSIFDERCFIPVLENTQVTLRRSLPADAPSKRNCSAGNHTPEKYYAGASPDSPDLIDLTSTKCRQAPSPPQPVQQKQQQSLPKPSPVLIQSKLTHFASPYAAAAPDRRPELSAQLQRESSEIQRWQVQLAARLETETIGCVPPTAHHGPNGAAAGGDSGQGLRAAEEWAQYDAKLQRESSEIQRWQVQLAARLETETTGCVPPTAHHGPNGTADGGQGLRAAEEWAQYDAKLREMEARVAALEREHRDDAAWGRSMGWFLYDANGRSLSALQDVFGAIDTLQKTSAALLKNMKKCE</sequence>
<proteinExistence type="predicted"/>
<evidence type="ECO:0000256" key="1">
    <source>
        <dbReference type="SAM" id="MobiDB-lite"/>
    </source>
</evidence>
<protein>
    <submittedName>
        <fullName evidence="2">Uncharacterized protein</fullName>
    </submittedName>
</protein>